<protein>
    <recommendedName>
        <fullName evidence="3">F-box domain-containing protein</fullName>
    </recommendedName>
</protein>
<dbReference type="InterPro" id="IPR032675">
    <property type="entry name" value="LRR_dom_sf"/>
</dbReference>
<dbReference type="HOGENOM" id="CLU_697125_0_0_1"/>
<dbReference type="AlphaFoldDB" id="A0A0D9X4D0"/>
<reference evidence="2" key="2">
    <citation type="submission" date="2013-12" db="EMBL/GenBank/DDBJ databases">
        <authorList>
            <person name="Yu Y."/>
            <person name="Lee S."/>
            <person name="de Baynast K."/>
            <person name="Wissotski M."/>
            <person name="Liu L."/>
            <person name="Talag J."/>
            <person name="Goicoechea J."/>
            <person name="Angelova A."/>
            <person name="Jetty R."/>
            <person name="Kudrna D."/>
            <person name="Golser W."/>
            <person name="Rivera L."/>
            <person name="Zhang J."/>
            <person name="Wing R."/>
        </authorList>
    </citation>
    <scope>NUCLEOTIDE SEQUENCE</scope>
</reference>
<dbReference type="PANTHER" id="PTHR34223">
    <property type="entry name" value="OS11G0201299 PROTEIN"/>
    <property type="match status" value="1"/>
</dbReference>
<evidence type="ECO:0008006" key="3">
    <source>
        <dbReference type="Google" id="ProtNLM"/>
    </source>
</evidence>
<evidence type="ECO:0000313" key="1">
    <source>
        <dbReference type="EnsemblPlants" id="LPERR08G02950.1"/>
    </source>
</evidence>
<evidence type="ECO:0000313" key="2">
    <source>
        <dbReference type="Proteomes" id="UP000032180"/>
    </source>
</evidence>
<reference evidence="1" key="3">
    <citation type="submission" date="2015-04" db="UniProtKB">
        <authorList>
            <consortium name="EnsemblPlants"/>
        </authorList>
    </citation>
    <scope>IDENTIFICATION</scope>
</reference>
<dbReference type="Gramene" id="LPERR08G02950.1">
    <property type="protein sequence ID" value="LPERR08G02950.1"/>
    <property type="gene ID" value="LPERR08G02950"/>
</dbReference>
<dbReference type="STRING" id="77586.A0A0D9X4D0"/>
<dbReference type="EnsemblPlants" id="LPERR08G02950.1">
    <property type="protein sequence ID" value="LPERR08G02950.1"/>
    <property type="gene ID" value="LPERR08G02950"/>
</dbReference>
<dbReference type="Gene3D" id="3.80.10.10">
    <property type="entry name" value="Ribonuclease Inhibitor"/>
    <property type="match status" value="1"/>
</dbReference>
<proteinExistence type="predicted"/>
<dbReference type="InterPro" id="IPR053197">
    <property type="entry name" value="F-box_SCFL_complex_component"/>
</dbReference>
<name>A0A0D9X4D0_9ORYZ</name>
<accession>A0A0D9X4D0</accession>
<reference evidence="1 2" key="1">
    <citation type="submission" date="2012-08" db="EMBL/GenBank/DDBJ databases">
        <title>Oryza genome evolution.</title>
        <authorList>
            <person name="Wing R.A."/>
        </authorList>
    </citation>
    <scope>NUCLEOTIDE SEQUENCE</scope>
</reference>
<dbReference type="SUPFAM" id="SSF52047">
    <property type="entry name" value="RNI-like"/>
    <property type="match status" value="1"/>
</dbReference>
<dbReference type="SUPFAM" id="SSF81383">
    <property type="entry name" value="F-box domain"/>
    <property type="match status" value="1"/>
</dbReference>
<keyword evidence="2" id="KW-1185">Reference proteome</keyword>
<dbReference type="PANTHER" id="PTHR34223:SF14">
    <property type="entry name" value="OS08G0149100 PROTEIN"/>
    <property type="match status" value="1"/>
</dbReference>
<sequence length="396" mass="46096">MNISLSVYEERLKLFGRQCKRYYYVIFYNHDLCSKSPNATAGTEPSCKEIETPVNCKKLRKIEIIGWQGDRRIPIIVRNLLAYITPFPEIRIIPIRCLERPTALVLHHVMSFLTAEQAVRTCVLSRRWQRVWEICETHPWLRHAIRNNAKILHIDNWCYGKVLSVHGYPFPFISLHLTTLHLCKFFIDNNFVEKLFPCCPVLRDLKLRRCAIKVTMFSSITLKSLTITVPDKTEDNTEGFQRLVIDMPNLVSLILDEIPKRYLHLTNVSSVEDFSIFFDEFSFGHTDVYCNILSSLSNAIRVDIMCSSVYEEEFGTFWQVVQKIGEFTFILRNKPPNNTTATDPICKEAKKSVNCKKLWSIKIVGERSDRRIPIIVRNLLAYITPFPEIKIISTNQ</sequence>
<dbReference type="Proteomes" id="UP000032180">
    <property type="component" value="Chromosome 8"/>
</dbReference>
<dbReference type="InterPro" id="IPR036047">
    <property type="entry name" value="F-box-like_dom_sf"/>
</dbReference>
<organism evidence="1 2">
    <name type="scientific">Leersia perrieri</name>
    <dbReference type="NCBI Taxonomy" id="77586"/>
    <lineage>
        <taxon>Eukaryota</taxon>
        <taxon>Viridiplantae</taxon>
        <taxon>Streptophyta</taxon>
        <taxon>Embryophyta</taxon>
        <taxon>Tracheophyta</taxon>
        <taxon>Spermatophyta</taxon>
        <taxon>Magnoliopsida</taxon>
        <taxon>Liliopsida</taxon>
        <taxon>Poales</taxon>
        <taxon>Poaceae</taxon>
        <taxon>BOP clade</taxon>
        <taxon>Oryzoideae</taxon>
        <taxon>Oryzeae</taxon>
        <taxon>Oryzinae</taxon>
        <taxon>Leersia</taxon>
    </lineage>
</organism>